<dbReference type="Gene3D" id="3.40.50.2300">
    <property type="match status" value="1"/>
</dbReference>
<dbReference type="GO" id="GO:0000156">
    <property type="term" value="F:phosphorelay response regulator activity"/>
    <property type="evidence" value="ECO:0007669"/>
    <property type="project" value="InterPro"/>
</dbReference>
<keyword evidence="5" id="KW-1185">Reference proteome</keyword>
<dbReference type="OrthoDB" id="1646880at2"/>
<evidence type="ECO:0000259" key="3">
    <source>
        <dbReference type="PROSITE" id="PS50930"/>
    </source>
</evidence>
<dbReference type="SMART" id="SM00850">
    <property type="entry name" value="LytTR"/>
    <property type="match status" value="1"/>
</dbReference>
<dbReference type="Proteomes" id="UP000198393">
    <property type="component" value="Unassembled WGS sequence"/>
</dbReference>
<dbReference type="SUPFAM" id="SSF52172">
    <property type="entry name" value="CheY-like"/>
    <property type="match status" value="1"/>
</dbReference>
<dbReference type="InterPro" id="IPR007492">
    <property type="entry name" value="LytTR_DNA-bd_dom"/>
</dbReference>
<organism evidence="4 5">
    <name type="scientific">Ekhidna lutea</name>
    <dbReference type="NCBI Taxonomy" id="447679"/>
    <lineage>
        <taxon>Bacteria</taxon>
        <taxon>Pseudomonadati</taxon>
        <taxon>Bacteroidota</taxon>
        <taxon>Cytophagia</taxon>
        <taxon>Cytophagales</taxon>
        <taxon>Reichenbachiellaceae</taxon>
        <taxon>Ekhidna</taxon>
    </lineage>
</organism>
<name>A0A239GUQ4_EKHLU</name>
<dbReference type="Pfam" id="PF00072">
    <property type="entry name" value="Response_reg"/>
    <property type="match status" value="1"/>
</dbReference>
<dbReference type="InterPro" id="IPR046947">
    <property type="entry name" value="LytR-like"/>
</dbReference>
<evidence type="ECO:0000313" key="4">
    <source>
        <dbReference type="EMBL" id="SNS72528.1"/>
    </source>
</evidence>
<dbReference type="InterPro" id="IPR001789">
    <property type="entry name" value="Sig_transdc_resp-reg_receiver"/>
</dbReference>
<protein>
    <submittedName>
        <fullName evidence="4">Two component transcriptional regulator, LytTR family</fullName>
    </submittedName>
</protein>
<evidence type="ECO:0000256" key="1">
    <source>
        <dbReference type="PROSITE-ProRule" id="PRU00169"/>
    </source>
</evidence>
<dbReference type="PANTHER" id="PTHR37299">
    <property type="entry name" value="TRANSCRIPTIONAL REGULATOR-RELATED"/>
    <property type="match status" value="1"/>
</dbReference>
<dbReference type="Pfam" id="PF04397">
    <property type="entry name" value="LytTR"/>
    <property type="match status" value="1"/>
</dbReference>
<dbReference type="SMART" id="SM00448">
    <property type="entry name" value="REC"/>
    <property type="match status" value="1"/>
</dbReference>
<proteinExistence type="predicted"/>
<dbReference type="PROSITE" id="PS50110">
    <property type="entry name" value="RESPONSE_REGULATORY"/>
    <property type="match status" value="1"/>
</dbReference>
<evidence type="ECO:0000259" key="2">
    <source>
        <dbReference type="PROSITE" id="PS50110"/>
    </source>
</evidence>
<sequence length="224" mass="25807">MTIKCCIVDDEPLARSGIEGYLVKIPYLTHIGSFSSALDLLHELEELKPDLLFLDIQMPHLTGLDFVKSLKNPPKVIFTTAYDQYALEGFELDVVDYLMKPISFDRFLKATEKAKMLFQGSQDSFFVKTDKRMEKVRYEDILFLESMQNYVILQLKETRLITHTTLKSVVDSLPSSFVQIHKQYVINKNHVNALEGNQVIIKDSKLPVSRTYRDQALNAILDNR</sequence>
<feature type="domain" description="Response regulatory" evidence="2">
    <location>
        <begin position="4"/>
        <end position="115"/>
    </location>
</feature>
<dbReference type="GO" id="GO:0003677">
    <property type="term" value="F:DNA binding"/>
    <property type="evidence" value="ECO:0007669"/>
    <property type="project" value="InterPro"/>
</dbReference>
<accession>A0A239GUQ4</accession>
<feature type="modified residue" description="4-aspartylphosphate" evidence="1">
    <location>
        <position position="55"/>
    </location>
</feature>
<reference evidence="4 5" key="1">
    <citation type="submission" date="2017-06" db="EMBL/GenBank/DDBJ databases">
        <authorList>
            <person name="Kim H.J."/>
            <person name="Triplett B.A."/>
        </authorList>
    </citation>
    <scope>NUCLEOTIDE SEQUENCE [LARGE SCALE GENOMIC DNA]</scope>
    <source>
        <strain evidence="4 5">DSM 19307</strain>
    </source>
</reference>
<keyword evidence="1" id="KW-0597">Phosphoprotein</keyword>
<evidence type="ECO:0000313" key="5">
    <source>
        <dbReference type="Proteomes" id="UP000198393"/>
    </source>
</evidence>
<dbReference type="EMBL" id="FZPD01000002">
    <property type="protein sequence ID" value="SNS72528.1"/>
    <property type="molecule type" value="Genomic_DNA"/>
</dbReference>
<dbReference type="PROSITE" id="PS50930">
    <property type="entry name" value="HTH_LYTTR"/>
    <property type="match status" value="1"/>
</dbReference>
<dbReference type="InterPro" id="IPR011006">
    <property type="entry name" value="CheY-like_superfamily"/>
</dbReference>
<dbReference type="AlphaFoldDB" id="A0A239GUQ4"/>
<dbReference type="PANTHER" id="PTHR37299:SF1">
    <property type="entry name" value="STAGE 0 SPORULATION PROTEIN A HOMOLOG"/>
    <property type="match status" value="1"/>
</dbReference>
<dbReference type="Gene3D" id="2.40.50.1020">
    <property type="entry name" value="LytTr DNA-binding domain"/>
    <property type="match status" value="1"/>
</dbReference>
<gene>
    <name evidence="4" type="ORF">SAMN05421640_1003</name>
</gene>
<feature type="domain" description="HTH LytTR-type" evidence="3">
    <location>
        <begin position="125"/>
        <end position="223"/>
    </location>
</feature>
<dbReference type="RefSeq" id="WP_089355771.1">
    <property type="nucleotide sequence ID" value="NZ_FZPD01000002.1"/>
</dbReference>